<dbReference type="RefSeq" id="WP_274267136.1">
    <property type="nucleotide sequence ID" value="NZ_CP117880.1"/>
</dbReference>
<keyword evidence="1" id="KW-0472">Membrane</keyword>
<organism evidence="2 3">
    <name type="scientific">Sphingobacterium oryzagri</name>
    <dbReference type="NCBI Taxonomy" id="3025669"/>
    <lineage>
        <taxon>Bacteria</taxon>
        <taxon>Pseudomonadati</taxon>
        <taxon>Bacteroidota</taxon>
        <taxon>Sphingobacteriia</taxon>
        <taxon>Sphingobacteriales</taxon>
        <taxon>Sphingobacteriaceae</taxon>
        <taxon>Sphingobacterium</taxon>
    </lineage>
</organism>
<proteinExistence type="predicted"/>
<sequence>MMGELFGEYFVLLEDKQSIILKKLDLTKQEKDVVEQALLHWQDNNMLDAAKVDELKASIDEKSFEWKTLARYAFWVALVSLVFSVLSLFADDALVRFVQEFYETPNIVFCLFFAGLAVLFYMLGFRNKKRNPGNTFSNETMMLAGSFSTAACIGFMGQVLDRSTSQYTLLFLLSIVIYALLSVKLQSKLIWVFTLVALGIWFATETAYHSNWGFKFWGMNYPLRFTLFGLLVTAFSIWGQPKVKALQPFQSTSYVVGLLYSMIALWCLSIFGNYASFDAWTQVRQYHILYWGVLATTLSLGLAIYGMKTKDYVSRDIGFVFFILNLYTRFVEYLWDNINRTIFFLFLAVSFWFVGRWAEKVWSKDQASRI</sequence>
<feature type="transmembrane region" description="Helical" evidence="1">
    <location>
        <begin position="341"/>
        <end position="358"/>
    </location>
</feature>
<keyword evidence="3" id="KW-1185">Reference proteome</keyword>
<feature type="transmembrane region" description="Helical" evidence="1">
    <location>
        <begin position="190"/>
        <end position="209"/>
    </location>
</feature>
<keyword evidence="1" id="KW-0812">Transmembrane</keyword>
<feature type="transmembrane region" description="Helical" evidence="1">
    <location>
        <begin position="251"/>
        <end position="276"/>
    </location>
</feature>
<feature type="transmembrane region" description="Helical" evidence="1">
    <location>
        <begin position="166"/>
        <end position="183"/>
    </location>
</feature>
<evidence type="ECO:0000313" key="2">
    <source>
        <dbReference type="EMBL" id="WDF68403.1"/>
    </source>
</evidence>
<protein>
    <submittedName>
        <fullName evidence="2">DUF2157 domain-containing protein</fullName>
    </submittedName>
</protein>
<gene>
    <name evidence="2" type="ORF">PQ465_19175</name>
</gene>
<feature type="transmembrane region" description="Helical" evidence="1">
    <location>
        <begin position="102"/>
        <end position="123"/>
    </location>
</feature>
<feature type="transmembrane region" description="Helical" evidence="1">
    <location>
        <begin position="288"/>
        <end position="305"/>
    </location>
</feature>
<dbReference type="EMBL" id="CP117880">
    <property type="protein sequence ID" value="WDF68403.1"/>
    <property type="molecule type" value="Genomic_DNA"/>
</dbReference>
<feature type="transmembrane region" description="Helical" evidence="1">
    <location>
        <begin position="72"/>
        <end position="90"/>
    </location>
</feature>
<reference evidence="2 3" key="1">
    <citation type="submission" date="2023-02" db="EMBL/GenBank/DDBJ databases">
        <title>Genome sequence of Sphingobacterium sp. KACC 22765.</title>
        <authorList>
            <person name="Kim S."/>
            <person name="Heo J."/>
            <person name="Kwon S.-W."/>
        </authorList>
    </citation>
    <scope>NUCLEOTIDE SEQUENCE [LARGE SCALE GENOMIC DNA]</scope>
    <source>
        <strain evidence="2 3">KACC 22765</strain>
    </source>
</reference>
<keyword evidence="1" id="KW-1133">Transmembrane helix</keyword>
<accession>A0ABY7WFK2</accession>
<feature type="transmembrane region" description="Helical" evidence="1">
    <location>
        <begin position="143"/>
        <end position="160"/>
    </location>
</feature>
<name>A0ABY7WFK2_9SPHI</name>
<evidence type="ECO:0000313" key="3">
    <source>
        <dbReference type="Proteomes" id="UP001221558"/>
    </source>
</evidence>
<feature type="transmembrane region" description="Helical" evidence="1">
    <location>
        <begin position="317"/>
        <end position="335"/>
    </location>
</feature>
<evidence type="ECO:0000256" key="1">
    <source>
        <dbReference type="SAM" id="Phobius"/>
    </source>
</evidence>
<feature type="transmembrane region" description="Helical" evidence="1">
    <location>
        <begin position="221"/>
        <end position="239"/>
    </location>
</feature>
<dbReference type="Proteomes" id="UP001221558">
    <property type="component" value="Chromosome"/>
</dbReference>